<dbReference type="HOGENOM" id="CLU_955377_0_0_9"/>
<organism evidence="3 4">
    <name type="scientific">Brevibacillus laterosporus LMG 15441</name>
    <dbReference type="NCBI Taxonomy" id="1042163"/>
    <lineage>
        <taxon>Bacteria</taxon>
        <taxon>Bacillati</taxon>
        <taxon>Bacillota</taxon>
        <taxon>Bacilli</taxon>
        <taxon>Bacillales</taxon>
        <taxon>Paenibacillaceae</taxon>
        <taxon>Brevibacillus</taxon>
    </lineage>
</organism>
<feature type="domain" description="BIG2" evidence="2">
    <location>
        <begin position="208"/>
        <end position="289"/>
    </location>
</feature>
<protein>
    <submittedName>
        <fullName evidence="3">Bacterial Ig-like domain-containing protein</fullName>
    </submittedName>
</protein>
<evidence type="ECO:0000259" key="2">
    <source>
        <dbReference type="SMART" id="SM00635"/>
    </source>
</evidence>
<name>A0A075QXA8_BRELA</name>
<feature type="chain" id="PRO_5001709551" evidence="1">
    <location>
        <begin position="31"/>
        <end position="291"/>
    </location>
</feature>
<dbReference type="AlphaFoldDB" id="A0A075QXA8"/>
<dbReference type="SMART" id="SM00635">
    <property type="entry name" value="BID_2"/>
    <property type="match status" value="3"/>
</dbReference>
<gene>
    <name evidence="3" type="ORF">BRLA_c006690</name>
</gene>
<reference evidence="3 4" key="1">
    <citation type="journal article" date="2011" name="J. Bacteriol.">
        <title>Genome sequence of Brevibacillus laterosporus LMG 15441, a pathogen of invertebrates.</title>
        <authorList>
            <person name="Djukic M."/>
            <person name="Poehlein A."/>
            <person name="Thurmer A."/>
            <person name="Daniel R."/>
        </authorList>
    </citation>
    <scope>NUCLEOTIDE SEQUENCE [LARGE SCALE GENOMIC DNA]</scope>
    <source>
        <strain evidence="3 4">LMG 15441</strain>
    </source>
</reference>
<dbReference type="InterPro" id="IPR003343">
    <property type="entry name" value="Big_2"/>
</dbReference>
<feature type="signal peptide" evidence="1">
    <location>
        <begin position="1"/>
        <end position="30"/>
    </location>
</feature>
<dbReference type="Gene3D" id="2.60.40.1080">
    <property type="match status" value="3"/>
</dbReference>
<dbReference type="InterPro" id="IPR008964">
    <property type="entry name" value="Invasin/intimin_cell_adhesion"/>
</dbReference>
<proteinExistence type="predicted"/>
<dbReference type="Pfam" id="PF02368">
    <property type="entry name" value="Big_2"/>
    <property type="match status" value="1"/>
</dbReference>
<dbReference type="eggNOG" id="COG5492">
    <property type="taxonomic scope" value="Bacteria"/>
</dbReference>
<sequence>MRKNRFYKIFGLGLAICMAFGMPTTSVLEAATKPATKPAEKVLSSLKISANTLALEAGNTKSLTLSAQYTVGRPVSVTSKAAWSTSNSSVATVTNGRVKAVGAGTAVITASYMGKSVTTSVTVSKKLKILEVSSKKVDLLRNDSKKVSVTAVYTDSSKENVTDKVTWQVKGNAVTVDKGLIKPKEAGSATVTASFGNKKATVSVQVDQMNKLLVTTQQLHLFKDDDDFEIKATAIYKAGSNEDVTSKATWTSTNTDIVTVKNGKIIPRKAGKAIVKVKFGNKNVNITVNVY</sequence>
<dbReference type="Proteomes" id="UP000005850">
    <property type="component" value="Chromosome"/>
</dbReference>
<feature type="domain" description="BIG2" evidence="2">
    <location>
        <begin position="126"/>
        <end position="205"/>
    </location>
</feature>
<evidence type="ECO:0000256" key="1">
    <source>
        <dbReference type="SAM" id="SignalP"/>
    </source>
</evidence>
<dbReference type="EMBL" id="CP007806">
    <property type="protein sequence ID" value="AIG25027.1"/>
    <property type="molecule type" value="Genomic_DNA"/>
</dbReference>
<dbReference type="RefSeq" id="WP_003335487.1">
    <property type="nucleotide sequence ID" value="NZ_CP007806.1"/>
</dbReference>
<keyword evidence="4" id="KW-1185">Reference proteome</keyword>
<feature type="domain" description="BIG2" evidence="2">
    <location>
        <begin position="42"/>
        <end position="122"/>
    </location>
</feature>
<dbReference type="SUPFAM" id="SSF49373">
    <property type="entry name" value="Invasin/intimin cell-adhesion fragments"/>
    <property type="match status" value="2"/>
</dbReference>
<dbReference type="KEGG" id="blr:BRLA_c006690"/>
<evidence type="ECO:0000313" key="3">
    <source>
        <dbReference type="EMBL" id="AIG25027.1"/>
    </source>
</evidence>
<evidence type="ECO:0000313" key="4">
    <source>
        <dbReference type="Proteomes" id="UP000005850"/>
    </source>
</evidence>
<accession>A0A075QXA8</accession>
<dbReference type="STRING" id="1042163.BRLA_c006690"/>
<keyword evidence="1" id="KW-0732">Signal</keyword>